<dbReference type="SUPFAM" id="SSF53738">
    <property type="entry name" value="Phosphoglucomutase, first 3 domains"/>
    <property type="match status" value="3"/>
</dbReference>
<sequence>MRTKTRTPERTIVFYSRLTIWLALLFIAGGLSFQSIQVNLFTQSDVDRAFADAMAEQMAHSLSTRLQDTRRLQTAASRHPLTVRALEENDPAWKATLRQFLPGVSSLQLIRREEAMGLQTSHGYAVQELVSRTLSGADMRLEAVQRNGGVHFYWASPIRNERNQIAGVLLAEYGSGWLSQFQSGTSQKMGQIVVSQFVDNDRSKGLEIFRIGQEVKRAGTIVTKPINDYWYLTYIPSDERPQLELMPLATPWIIVLVATLIGLFILVGMQKRDILRNQLKLLTYVRNLSRKGIDEPPVFTLALFHELAGSMQHLINTIRPGAETTAASADKNNGRERQDIPLEQPKKITTVSHAKRQTLPELMVEEVEQEHPVEIAQGIFRAYDIRGIVGQDLTDDTCYWIGRALGAEVQERGFSKISLAWDGRESSPQLAGQLQQGLNDSGCHVIRLGAQPTGLLYFATYELDTPCGVVVTGSHNPSEFNGLKIVIDQQTLAQDELLALYHRIMRRDLPRGHGQTEERELAEAYLQRIEDDVQLARSMKIVIDAGNGIAGPLAEKLMALLGLEAECLFCNVDGRFPNHHPDPSQPKNLQALQDAVKAHNADLGLAFDGDGDRVALVDNNGKIIWPDRLLMLLIEDILPRNPGRDVLYDVKSSRHLAPLISRHGGRPTMWKTGHSLMKRKMLELNAVVGGEFSGHFYIQDRWYGFDDGLYTAARLLEIISQKNQPTDQLFAALPEDVSTPEITIDSDDVRKFSLLQELSADSELTAGARVFNTDGLRIEFADGWGLIRPSNTTPKLTLRFAGNNAEAITRIQQRMKQALTRYAPELKVPF</sequence>
<dbReference type="Gene3D" id="3.30.310.50">
    <property type="entry name" value="Alpha-D-phosphohexomutase, C-terminal domain"/>
    <property type="match status" value="1"/>
</dbReference>
<dbReference type="EC" id="5.4.2.8" evidence="5"/>
<name>A0A9X2WF17_9GAMM</name>
<evidence type="ECO:0000259" key="14">
    <source>
        <dbReference type="Pfam" id="PF02880"/>
    </source>
</evidence>
<accession>A0A9X2WF17</accession>
<dbReference type="GO" id="GO:0005975">
    <property type="term" value="P:carbohydrate metabolic process"/>
    <property type="evidence" value="ECO:0007669"/>
    <property type="project" value="InterPro"/>
</dbReference>
<evidence type="ECO:0000259" key="12">
    <source>
        <dbReference type="Pfam" id="PF02878"/>
    </source>
</evidence>
<keyword evidence="10" id="KW-1133">Transmembrane helix</keyword>
<dbReference type="InterPro" id="IPR005846">
    <property type="entry name" value="A-D-PHexomutase_a/b/a-III"/>
</dbReference>
<feature type="domain" description="Alpha-D-phosphohexomutase C-terminal" evidence="11">
    <location>
        <begin position="772"/>
        <end position="816"/>
    </location>
</feature>
<reference evidence="15" key="2">
    <citation type="submission" date="2022-08" db="EMBL/GenBank/DDBJ databases">
        <authorList>
            <person name="Dong C."/>
        </authorList>
    </citation>
    <scope>NUCLEOTIDE SEQUENCE</scope>
    <source>
        <strain evidence="15">59MF3M-4</strain>
    </source>
</reference>
<feature type="domain" description="Alpha-D-phosphohexomutase alpha/beta/alpha" evidence="14">
    <location>
        <begin position="626"/>
        <end position="735"/>
    </location>
</feature>
<evidence type="ECO:0000256" key="7">
    <source>
        <dbReference type="ARBA" id="ARBA00022723"/>
    </source>
</evidence>
<dbReference type="EMBL" id="JAOANI010000015">
    <property type="protein sequence ID" value="MCT7359069.1"/>
    <property type="molecule type" value="Genomic_DNA"/>
</dbReference>
<proteinExistence type="inferred from homology"/>
<gene>
    <name evidence="15" type="ORF">NYR02_08560</name>
</gene>
<dbReference type="InterPro" id="IPR036900">
    <property type="entry name" value="A-D-PHexomutase_C_sf"/>
</dbReference>
<dbReference type="InterPro" id="IPR016066">
    <property type="entry name" value="A-D-PHexomutase_CS"/>
</dbReference>
<keyword evidence="10" id="KW-0472">Membrane</keyword>
<dbReference type="Pfam" id="PF02880">
    <property type="entry name" value="PGM_PMM_III"/>
    <property type="match status" value="1"/>
</dbReference>
<evidence type="ECO:0000256" key="1">
    <source>
        <dbReference type="ARBA" id="ARBA00000586"/>
    </source>
</evidence>
<comment type="catalytic activity">
    <reaction evidence="1">
        <text>alpha-D-mannose 1-phosphate = D-mannose 6-phosphate</text>
        <dbReference type="Rhea" id="RHEA:11140"/>
        <dbReference type="ChEBI" id="CHEBI:58409"/>
        <dbReference type="ChEBI" id="CHEBI:58735"/>
        <dbReference type="EC" id="5.4.2.8"/>
    </reaction>
</comment>
<evidence type="ECO:0000256" key="4">
    <source>
        <dbReference type="ARBA" id="ARBA00010231"/>
    </source>
</evidence>
<evidence type="ECO:0000256" key="8">
    <source>
        <dbReference type="ARBA" id="ARBA00022842"/>
    </source>
</evidence>
<dbReference type="Gene3D" id="3.40.120.10">
    <property type="entry name" value="Alpha-D-Glucose-1,6-Bisphosphate, subunit A, domain 3"/>
    <property type="match status" value="3"/>
</dbReference>
<evidence type="ECO:0000256" key="3">
    <source>
        <dbReference type="ARBA" id="ARBA00004699"/>
    </source>
</evidence>
<dbReference type="RefSeq" id="WP_260975953.1">
    <property type="nucleotide sequence ID" value="NZ_JAOANI010000015.1"/>
</dbReference>
<dbReference type="GO" id="GO:0000287">
    <property type="term" value="F:magnesium ion binding"/>
    <property type="evidence" value="ECO:0007669"/>
    <property type="project" value="InterPro"/>
</dbReference>
<dbReference type="Proteomes" id="UP001147830">
    <property type="component" value="Unassembled WGS sequence"/>
</dbReference>
<evidence type="ECO:0000256" key="6">
    <source>
        <dbReference type="ARBA" id="ARBA00022553"/>
    </source>
</evidence>
<evidence type="ECO:0000256" key="2">
    <source>
        <dbReference type="ARBA" id="ARBA00001946"/>
    </source>
</evidence>
<feature type="domain" description="Alpha-D-phosphohexomutase alpha/beta/alpha" evidence="12">
    <location>
        <begin position="379"/>
        <end position="495"/>
    </location>
</feature>
<dbReference type="PANTHER" id="PTHR43771">
    <property type="entry name" value="PHOSPHOMANNOMUTASE"/>
    <property type="match status" value="1"/>
</dbReference>
<dbReference type="Pfam" id="PF02879">
    <property type="entry name" value="PGM_PMM_II"/>
    <property type="match status" value="1"/>
</dbReference>
<evidence type="ECO:0000259" key="11">
    <source>
        <dbReference type="Pfam" id="PF00408"/>
    </source>
</evidence>
<protein>
    <recommendedName>
        <fullName evidence="5">phosphomannomutase</fullName>
        <ecNumber evidence="5">5.4.2.8</ecNumber>
    </recommendedName>
</protein>
<organism evidence="15 16">
    <name type="scientific">Thalassolituus pacificus</name>
    <dbReference type="NCBI Taxonomy" id="2975440"/>
    <lineage>
        <taxon>Bacteria</taxon>
        <taxon>Pseudomonadati</taxon>
        <taxon>Pseudomonadota</taxon>
        <taxon>Gammaproteobacteria</taxon>
        <taxon>Oceanospirillales</taxon>
        <taxon>Oceanospirillaceae</taxon>
        <taxon>Thalassolituus</taxon>
    </lineage>
</organism>
<evidence type="ECO:0000313" key="15">
    <source>
        <dbReference type="EMBL" id="MCT7359069.1"/>
    </source>
</evidence>
<dbReference type="InterPro" id="IPR005843">
    <property type="entry name" value="A-D-PHexomutase_C"/>
</dbReference>
<keyword evidence="16" id="KW-1185">Reference proteome</keyword>
<dbReference type="AlphaFoldDB" id="A0A9X2WF17"/>
<dbReference type="InterPro" id="IPR005841">
    <property type="entry name" value="Alpha-D-phosphohexomutase_SF"/>
</dbReference>
<dbReference type="InterPro" id="IPR005844">
    <property type="entry name" value="A-D-PHexomutase_a/b/a-I"/>
</dbReference>
<dbReference type="SUPFAM" id="SSF55957">
    <property type="entry name" value="Phosphoglucomutase, C-terminal domain"/>
    <property type="match status" value="1"/>
</dbReference>
<comment type="cofactor">
    <cofactor evidence="2">
        <name>Mg(2+)</name>
        <dbReference type="ChEBI" id="CHEBI:18420"/>
    </cofactor>
</comment>
<feature type="transmembrane region" description="Helical" evidence="10">
    <location>
        <begin position="249"/>
        <end position="269"/>
    </location>
</feature>
<dbReference type="PANTHER" id="PTHR43771:SF2">
    <property type="entry name" value="PHOSPHOMANNOMUTASE_PHOSPHOGLUCOMUTASE"/>
    <property type="match status" value="1"/>
</dbReference>
<evidence type="ECO:0000256" key="10">
    <source>
        <dbReference type="SAM" id="Phobius"/>
    </source>
</evidence>
<dbReference type="PROSITE" id="PS00710">
    <property type="entry name" value="PGM_PMM"/>
    <property type="match status" value="1"/>
</dbReference>
<keyword evidence="7" id="KW-0479">Metal-binding</keyword>
<keyword evidence="9" id="KW-0413">Isomerase</keyword>
<dbReference type="GO" id="GO:0004615">
    <property type="term" value="F:phosphomannomutase activity"/>
    <property type="evidence" value="ECO:0007669"/>
    <property type="project" value="UniProtKB-EC"/>
</dbReference>
<evidence type="ECO:0000256" key="9">
    <source>
        <dbReference type="ARBA" id="ARBA00023235"/>
    </source>
</evidence>
<dbReference type="Pfam" id="PF00408">
    <property type="entry name" value="PGM_PMM_IV"/>
    <property type="match status" value="1"/>
</dbReference>
<feature type="domain" description="Alpha-D-phosphohexomutase alpha/beta/alpha" evidence="13">
    <location>
        <begin position="524"/>
        <end position="621"/>
    </location>
</feature>
<dbReference type="Pfam" id="PF02878">
    <property type="entry name" value="PGM_PMM_I"/>
    <property type="match status" value="1"/>
</dbReference>
<dbReference type="InterPro" id="IPR005845">
    <property type="entry name" value="A-D-PHexomutase_a/b/a-II"/>
</dbReference>
<keyword evidence="10" id="KW-0812">Transmembrane</keyword>
<dbReference type="PRINTS" id="PR00509">
    <property type="entry name" value="PGMPMM"/>
</dbReference>
<keyword evidence="6" id="KW-0597">Phosphoprotein</keyword>
<comment type="caution">
    <text evidence="15">The sequence shown here is derived from an EMBL/GenBank/DDBJ whole genome shotgun (WGS) entry which is preliminary data.</text>
</comment>
<comment type="similarity">
    <text evidence="4">Belongs to the phosphohexose mutase family.</text>
</comment>
<keyword evidence="8" id="KW-0460">Magnesium</keyword>
<dbReference type="InterPro" id="IPR016055">
    <property type="entry name" value="A-D-PHexomutase_a/b/a-I/II/III"/>
</dbReference>
<evidence type="ECO:0000256" key="5">
    <source>
        <dbReference type="ARBA" id="ARBA00012730"/>
    </source>
</evidence>
<evidence type="ECO:0000259" key="13">
    <source>
        <dbReference type="Pfam" id="PF02879"/>
    </source>
</evidence>
<reference evidence="15" key="1">
    <citation type="journal article" date="2022" name="Front. Microbiol.">
        <title>Genome-based taxonomic rearrangement of Oceanobacter-related bacteria including the description of Thalassolituus hydrocarbonoclasticus sp. nov. and Thalassolituus pacificus sp. nov. and emended description of the genus Thalassolituus.</title>
        <authorList>
            <person name="Dong C."/>
            <person name="Wei L."/>
            <person name="Wang J."/>
            <person name="Lai Q."/>
            <person name="Huang Z."/>
            <person name="Shao Z."/>
        </authorList>
    </citation>
    <scope>NUCLEOTIDE SEQUENCE</scope>
    <source>
        <strain evidence="15">59MF3M-4</strain>
    </source>
</reference>
<dbReference type="CDD" id="cd03089">
    <property type="entry name" value="PMM_PGM"/>
    <property type="match status" value="1"/>
</dbReference>
<comment type="pathway">
    <text evidence="3">Nucleotide-sugar biosynthesis; GDP-alpha-D-mannose biosynthesis; alpha-D-mannose 1-phosphate from D-fructose 6-phosphate: step 2/2.</text>
</comment>
<evidence type="ECO:0000313" key="16">
    <source>
        <dbReference type="Proteomes" id="UP001147830"/>
    </source>
</evidence>
<feature type="transmembrane region" description="Helical" evidence="10">
    <location>
        <begin position="12"/>
        <end position="33"/>
    </location>
</feature>